<dbReference type="CDD" id="cd11537">
    <property type="entry name" value="NTP-PPase_RS21-C6_like"/>
    <property type="match status" value="1"/>
</dbReference>
<evidence type="ECO:0000313" key="2">
    <source>
        <dbReference type="Proteomes" id="UP000000496"/>
    </source>
</evidence>
<dbReference type="InterPro" id="IPR052555">
    <property type="entry name" value="dCTP_Pyrophosphatase"/>
</dbReference>
<name>F8L327_SIMNZ</name>
<keyword evidence="1" id="KW-0614">Plasmid</keyword>
<dbReference type="AlphaFoldDB" id="F8L327"/>
<dbReference type="PIRSF" id="PIRSF029826">
    <property type="entry name" value="UCP029826_pph"/>
    <property type="match status" value="1"/>
</dbReference>
<dbReference type="Proteomes" id="UP000000496">
    <property type="component" value="Plasmid pSn"/>
</dbReference>
<dbReference type="eggNOG" id="COG1694">
    <property type="taxonomic scope" value="Bacteria"/>
</dbReference>
<protein>
    <submittedName>
        <fullName evidence="1">dCTP pyrophosphatase 1</fullName>
        <ecNumber evidence="1">3.6.1.12</ecNumber>
    </submittedName>
</protein>
<reference evidence="1 2" key="2">
    <citation type="journal article" date="2011" name="Mol. Biol. Evol.">
        <title>Unity in variety--the pan-genome of the Chlamydiae.</title>
        <authorList>
            <person name="Collingro A."/>
            <person name="Tischler P."/>
            <person name="Weinmaier T."/>
            <person name="Penz T."/>
            <person name="Heinz E."/>
            <person name="Brunham R.C."/>
            <person name="Read T.D."/>
            <person name="Bavoil P.M."/>
            <person name="Sachse K."/>
            <person name="Kahane S."/>
            <person name="Friedman M.G."/>
            <person name="Rattei T."/>
            <person name="Myers G.S."/>
            <person name="Horn M."/>
        </authorList>
    </citation>
    <scope>NUCLEOTIDE SEQUENCE [LARGE SCALE GENOMIC DNA]</scope>
    <source>
        <strain evidence="2">ATCC VR-1471 / Z</strain>
        <plasmid evidence="1 2">pSn</plasmid>
    </source>
</reference>
<geneLocation type="plasmid" evidence="1 2">
    <name>pSn</name>
</geneLocation>
<dbReference type="RefSeq" id="WP_013935107.1">
    <property type="nucleotide sequence ID" value="NC_015710.1"/>
</dbReference>
<reference key="1">
    <citation type="journal article" date="2011" name="Mol. Biol. Evol.">
        <title>Unity in variety -- the pan-genome of the Chlamydiae.</title>
        <authorList>
            <person name="Collingro A."/>
            <person name="Tischler P."/>
            <person name="Weinmaier T."/>
            <person name="Penz T."/>
            <person name="Heinz E."/>
            <person name="Brunham R.C."/>
            <person name="Read T.D."/>
            <person name="Bavoil P.M."/>
            <person name="Sachse K."/>
            <person name="Kahane S."/>
            <person name="Friedman M.G."/>
            <person name="Rattei T."/>
            <person name="Myers G.S.A."/>
            <person name="Horn M."/>
        </authorList>
    </citation>
    <scope>NUCLEOTIDE SEQUENCE</scope>
    <source>
        <strain>Z</strain>
    </source>
</reference>
<dbReference type="KEGG" id="sng:SNE_B25140"/>
<dbReference type="HOGENOM" id="CLU_110454_1_0_0"/>
<dbReference type="GO" id="GO:0009143">
    <property type="term" value="P:nucleoside triphosphate catabolic process"/>
    <property type="evidence" value="ECO:0007669"/>
    <property type="project" value="InterPro"/>
</dbReference>
<keyword evidence="2" id="KW-1185">Reference proteome</keyword>
<proteinExistence type="predicted"/>
<keyword evidence="1" id="KW-0378">Hydrolase</keyword>
<dbReference type="Gene3D" id="1.10.287.1080">
    <property type="entry name" value="MazG-like"/>
    <property type="match status" value="1"/>
</dbReference>
<accession>F8L327</accession>
<dbReference type="InterPro" id="IPR025984">
    <property type="entry name" value="DCTPP"/>
</dbReference>
<evidence type="ECO:0000313" key="1">
    <source>
        <dbReference type="EMBL" id="CCB87873.1"/>
    </source>
</evidence>
<dbReference type="EMBL" id="FR872581">
    <property type="protein sequence ID" value="CCB87873.1"/>
    <property type="molecule type" value="Genomic_DNA"/>
</dbReference>
<organism evidence="1 2">
    <name type="scientific">Simkania negevensis (strain ATCC VR-1471 / DSM 27360 / Z)</name>
    <dbReference type="NCBI Taxonomy" id="331113"/>
    <lineage>
        <taxon>Bacteria</taxon>
        <taxon>Pseudomonadati</taxon>
        <taxon>Chlamydiota</taxon>
        <taxon>Chlamydiia</taxon>
        <taxon>Parachlamydiales</taxon>
        <taxon>Simkaniaceae</taxon>
        <taxon>Simkania</taxon>
    </lineage>
</organism>
<dbReference type="Pfam" id="PF12643">
    <property type="entry name" value="MazG-like"/>
    <property type="match status" value="1"/>
</dbReference>
<dbReference type="EC" id="3.6.1.12" evidence="1"/>
<dbReference type="PANTHER" id="PTHR46523:SF1">
    <property type="entry name" value="DCTP PYROPHOSPHATASE 1"/>
    <property type="match status" value="1"/>
</dbReference>
<dbReference type="GO" id="GO:0047840">
    <property type="term" value="F:dCTP diphosphatase activity"/>
    <property type="evidence" value="ECO:0007669"/>
    <property type="project" value="UniProtKB-EC"/>
</dbReference>
<sequence>MVETVASSLNIKKMQEYSKKFVEEREWDKYHTPKNIVMGLSIESTELMEIFQWLTESESFEIINDPKKRNQITDEIGDIIHYLIRLSTLLNIDLNAAFWDKIKKTEAKYPPTLVKGKSGKYTEYET</sequence>
<dbReference type="SUPFAM" id="SSF101386">
    <property type="entry name" value="all-alpha NTP pyrophosphatases"/>
    <property type="match status" value="1"/>
</dbReference>
<gene>
    <name evidence="1" type="primary">Dctpp1</name>
    <name evidence="1" type="ordered locus">SNE_B25140</name>
</gene>
<dbReference type="PANTHER" id="PTHR46523">
    <property type="entry name" value="DCTP PYROPHOSPHATASE 1"/>
    <property type="match status" value="1"/>
</dbReference>